<keyword evidence="3" id="KW-1185">Reference proteome</keyword>
<organism evidence="2 3">
    <name type="scientific">Patella caerulea</name>
    <name type="common">Rayed Mediterranean limpet</name>
    <dbReference type="NCBI Taxonomy" id="87958"/>
    <lineage>
        <taxon>Eukaryota</taxon>
        <taxon>Metazoa</taxon>
        <taxon>Spiralia</taxon>
        <taxon>Lophotrochozoa</taxon>
        <taxon>Mollusca</taxon>
        <taxon>Gastropoda</taxon>
        <taxon>Patellogastropoda</taxon>
        <taxon>Patelloidea</taxon>
        <taxon>Patellidae</taxon>
        <taxon>Patella</taxon>
    </lineage>
</organism>
<dbReference type="AlphaFoldDB" id="A0AAN8JJE8"/>
<protein>
    <recommendedName>
        <fullName evidence="1">Peptidase M60 domain-containing protein</fullName>
    </recommendedName>
</protein>
<reference evidence="2 3" key="1">
    <citation type="submission" date="2024-01" db="EMBL/GenBank/DDBJ databases">
        <title>The genome of the rayed Mediterranean limpet Patella caerulea (Linnaeus, 1758).</title>
        <authorList>
            <person name="Anh-Thu Weber A."/>
            <person name="Halstead-Nussloch G."/>
        </authorList>
    </citation>
    <scope>NUCLEOTIDE SEQUENCE [LARGE SCALE GENOMIC DNA]</scope>
    <source>
        <strain evidence="2">AATW-2023a</strain>
        <tissue evidence="2">Whole specimen</tissue>
    </source>
</reference>
<dbReference type="Gene3D" id="3.40.390.80">
    <property type="entry name" value="Peptidase M60, enhancin-like domain 2"/>
    <property type="match status" value="1"/>
</dbReference>
<dbReference type="InterPro" id="IPR042279">
    <property type="entry name" value="Pep_M60_3"/>
</dbReference>
<dbReference type="Pfam" id="PF17291">
    <property type="entry name" value="M60-like_N"/>
    <property type="match status" value="1"/>
</dbReference>
<dbReference type="EMBL" id="JAZGQO010000010">
    <property type="protein sequence ID" value="KAK6176555.1"/>
    <property type="molecule type" value="Genomic_DNA"/>
</dbReference>
<dbReference type="PROSITE" id="PS51723">
    <property type="entry name" value="PEPTIDASE_M60"/>
    <property type="match status" value="1"/>
</dbReference>
<dbReference type="Gene3D" id="2.60.120.1250">
    <property type="entry name" value="Peptidase M60, enhancin-like domain 1"/>
    <property type="match status" value="1"/>
</dbReference>
<accession>A0AAN8JJE8</accession>
<evidence type="ECO:0000313" key="3">
    <source>
        <dbReference type="Proteomes" id="UP001347796"/>
    </source>
</evidence>
<name>A0AAN8JJE8_PATCE</name>
<comment type="caution">
    <text evidence="2">The sequence shown here is derived from an EMBL/GenBank/DDBJ whole genome shotgun (WGS) entry which is preliminary data.</text>
</comment>
<dbReference type="InterPro" id="IPR031161">
    <property type="entry name" value="Peptidase_M60_dom"/>
</dbReference>
<dbReference type="InterPro" id="IPR051244">
    <property type="entry name" value="TCAF"/>
</dbReference>
<dbReference type="PANTHER" id="PTHR15730:SF5">
    <property type="entry name" value="SI:CH211-210B2.2-RELATED"/>
    <property type="match status" value="1"/>
</dbReference>
<evidence type="ECO:0000259" key="1">
    <source>
        <dbReference type="PROSITE" id="PS51723"/>
    </source>
</evidence>
<dbReference type="Gene3D" id="1.10.390.30">
    <property type="entry name" value="Peptidase M60, enhancin-like domain 3"/>
    <property type="match status" value="1"/>
</dbReference>
<dbReference type="PANTHER" id="PTHR15730">
    <property type="entry name" value="EXPERIMENTAL AUTOIMMUNE PROSTATITIS ANTIGEN 2-RELATED"/>
    <property type="match status" value="1"/>
</dbReference>
<evidence type="ECO:0000313" key="2">
    <source>
        <dbReference type="EMBL" id="KAK6176555.1"/>
    </source>
</evidence>
<dbReference type="SMART" id="SM01276">
    <property type="entry name" value="M60-like"/>
    <property type="match status" value="1"/>
</dbReference>
<feature type="domain" description="Peptidase M60" evidence="1">
    <location>
        <begin position="320"/>
        <end position="621"/>
    </location>
</feature>
<dbReference type="Pfam" id="PF13402">
    <property type="entry name" value="Peptidase_M60"/>
    <property type="match status" value="1"/>
</dbReference>
<dbReference type="Proteomes" id="UP001347796">
    <property type="component" value="Unassembled WGS sequence"/>
</dbReference>
<gene>
    <name evidence="2" type="ORF">SNE40_014817</name>
</gene>
<proteinExistence type="predicted"/>
<sequence>MDDVKDAIGDQWRADLLKDVRTLPNIGAVPGTLVVFGELARPILLNPQQKSVWVAAGELGEGRIVVISHAHYIRKLKSNNSNKHEDIAKYHENIKLWLTKFATVDNSEIKLLTSLTVETLSSARIIIVAGNNNPDIPDEMIYQFVESGGALLHSICPWGWLQVHPELTLQDVPLYSILEEVGILYTDGYFRCPENGMLIASCVASESYHMKHALENMHLDKCCRTLSQINEVPLKSLHDIVATSGQLLRDMIAENGKDNIPSERTPISSTMGKSTIYVHEALAKTGNGPSQMPGVDNFPGDFVFDPPRISTEIIIESMIDACHPTGFYVRAGDEISIEVLNDQSIDTGWEIQVGSHTDRLHTSLSMKRWPIIAKRFKITVRQIKTRTPFGGLLYVRSPRYKGRLVLHVRNVVQAPYFDLTRPETINNWHENRQAPGLWADICGQHIVFTLPSSSIRNIEDPRPALETLDLVVRAHHHLRGSDPNTIHREWIVTDIQPAGGHMHSGYPIVTHLDLAQPDNAAFLLNSEQLLEKGNWSLFHELGHNMQRPVWTFAGTTEVTCNIFTLHAMDVISKRQIWLHPWLKSKVETAQNYIKHSCEYAKWQSDPGIGLFVYAQIIHQFGWSVFKKTFRHYENNDRSAQLKTDGDKVDCWFQSMTKFAEYNLAPLADLWNIPLSSGCREQMKAFQPFLPEDEITEAVPEKVKSLIEVYPALIRKIVKPKDAFEELRCCPKKWTVQCKILA</sequence>
<dbReference type="InterPro" id="IPR035423">
    <property type="entry name" value="M60-like_N"/>
</dbReference>